<feature type="transmembrane region" description="Helical" evidence="1">
    <location>
        <begin position="180"/>
        <end position="203"/>
    </location>
</feature>
<keyword evidence="3" id="KW-1185">Reference proteome</keyword>
<evidence type="ECO:0000256" key="1">
    <source>
        <dbReference type="SAM" id="Phobius"/>
    </source>
</evidence>
<dbReference type="PANTHER" id="PTHR37692:SF1">
    <property type="entry name" value="DUF420 DOMAIN-CONTAINING PROTEIN"/>
    <property type="match status" value="1"/>
</dbReference>
<keyword evidence="1" id="KW-1133">Transmembrane helix</keyword>
<feature type="transmembrane region" description="Helical" evidence="1">
    <location>
        <begin position="87"/>
        <end position="106"/>
    </location>
</feature>
<feature type="transmembrane region" description="Helical" evidence="1">
    <location>
        <begin position="55"/>
        <end position="75"/>
    </location>
</feature>
<keyword evidence="1" id="KW-0812">Transmembrane</keyword>
<dbReference type="Proteomes" id="UP000509626">
    <property type="component" value="Chromosome"/>
</dbReference>
<dbReference type="GeneID" id="56039461"/>
<sequence>MATTDVGGLRGAVKAHPRTFVAAVSIVGYGLVIGTFAGVVPASVFPSLTRGEVDLLSHAIAAVNTVTTVLLALGWRWIRADEVRKHAAAMTASFGLIMLFLVLYLTRVGGGPGEKRLVVESGMFLGQFAGLVSGAYLAMLAIHILLSVVSVPVVLYAITLGLTHSTAELRGTPHARVGRIAAGAWILSLVLGVVTYLLLNWVYAYEFVQVSY</sequence>
<dbReference type="AlphaFoldDB" id="A0A7D5QCS2"/>
<dbReference type="KEGG" id="halu:HUG12_18340"/>
<evidence type="ECO:0000313" key="3">
    <source>
        <dbReference type="Proteomes" id="UP000509626"/>
    </source>
</evidence>
<name>A0A7D5QCS2_9EURY</name>
<reference evidence="2 3" key="1">
    <citation type="submission" date="2020-06" db="EMBL/GenBank/DDBJ databases">
        <title>NJ-3-1, isolated from saline soil.</title>
        <authorList>
            <person name="Cui H.L."/>
            <person name="Shi X."/>
        </authorList>
    </citation>
    <scope>NUCLEOTIDE SEQUENCE [LARGE SCALE GENOMIC DNA]</scope>
    <source>
        <strain evidence="2 3">NJ-3-1</strain>
    </source>
</reference>
<dbReference type="InterPro" id="IPR007352">
    <property type="entry name" value="DUF420"/>
</dbReference>
<organism evidence="2 3">
    <name type="scientific">Halorarum salinum</name>
    <dbReference type="NCBI Taxonomy" id="2743089"/>
    <lineage>
        <taxon>Archaea</taxon>
        <taxon>Methanobacteriati</taxon>
        <taxon>Methanobacteriota</taxon>
        <taxon>Stenosarchaea group</taxon>
        <taxon>Halobacteria</taxon>
        <taxon>Halobacteriales</taxon>
        <taxon>Haloferacaceae</taxon>
        <taxon>Halorarum</taxon>
    </lineage>
</organism>
<proteinExistence type="predicted"/>
<dbReference type="RefSeq" id="WP_179270162.1">
    <property type="nucleotide sequence ID" value="NZ_CP058579.1"/>
</dbReference>
<keyword evidence="1" id="KW-0472">Membrane</keyword>
<dbReference type="Pfam" id="PF04238">
    <property type="entry name" value="DUF420"/>
    <property type="match status" value="1"/>
</dbReference>
<gene>
    <name evidence="2" type="ORF">HUG12_18340</name>
</gene>
<feature type="transmembrane region" description="Helical" evidence="1">
    <location>
        <begin position="20"/>
        <end position="43"/>
    </location>
</feature>
<protein>
    <submittedName>
        <fullName evidence="2">DUF420 domain-containing protein</fullName>
    </submittedName>
</protein>
<dbReference type="OrthoDB" id="213478at2157"/>
<evidence type="ECO:0000313" key="2">
    <source>
        <dbReference type="EMBL" id="QLG63578.1"/>
    </source>
</evidence>
<accession>A0A7D5QCS2</accession>
<dbReference type="EMBL" id="CP058579">
    <property type="protein sequence ID" value="QLG63578.1"/>
    <property type="molecule type" value="Genomic_DNA"/>
</dbReference>
<dbReference type="PANTHER" id="PTHR37692">
    <property type="entry name" value="HYPOTHETICAL MEMBRANE SPANNING PROTEIN"/>
    <property type="match status" value="1"/>
</dbReference>
<feature type="transmembrane region" description="Helical" evidence="1">
    <location>
        <begin position="126"/>
        <end position="159"/>
    </location>
</feature>